<feature type="non-terminal residue" evidence="2">
    <location>
        <position position="159"/>
    </location>
</feature>
<feature type="region of interest" description="Disordered" evidence="1">
    <location>
        <begin position="1"/>
        <end position="38"/>
    </location>
</feature>
<name>A0A9P7GMQ1_9AGAR</name>
<feature type="compositionally biased region" description="Pro residues" evidence="1">
    <location>
        <begin position="105"/>
        <end position="125"/>
    </location>
</feature>
<feature type="compositionally biased region" description="Low complexity" evidence="1">
    <location>
        <begin position="126"/>
        <end position="148"/>
    </location>
</feature>
<feature type="region of interest" description="Disordered" evidence="1">
    <location>
        <begin position="73"/>
        <end position="92"/>
    </location>
</feature>
<accession>A0A9P7GMQ1</accession>
<feature type="non-terminal residue" evidence="2">
    <location>
        <position position="1"/>
    </location>
</feature>
<keyword evidence="3" id="KW-1185">Reference proteome</keyword>
<protein>
    <submittedName>
        <fullName evidence="2">Uncharacterized protein</fullName>
    </submittedName>
</protein>
<organism evidence="2 3">
    <name type="scientific">Sphagnurus paluster</name>
    <dbReference type="NCBI Taxonomy" id="117069"/>
    <lineage>
        <taxon>Eukaryota</taxon>
        <taxon>Fungi</taxon>
        <taxon>Dikarya</taxon>
        <taxon>Basidiomycota</taxon>
        <taxon>Agaricomycotina</taxon>
        <taxon>Agaricomycetes</taxon>
        <taxon>Agaricomycetidae</taxon>
        <taxon>Agaricales</taxon>
        <taxon>Tricholomatineae</taxon>
        <taxon>Lyophyllaceae</taxon>
        <taxon>Sphagnurus</taxon>
    </lineage>
</organism>
<dbReference type="AlphaFoldDB" id="A0A9P7GMQ1"/>
<evidence type="ECO:0000313" key="3">
    <source>
        <dbReference type="Proteomes" id="UP000717328"/>
    </source>
</evidence>
<gene>
    <name evidence="2" type="ORF">H0H81_002070</name>
</gene>
<evidence type="ECO:0000256" key="1">
    <source>
        <dbReference type="SAM" id="MobiDB-lite"/>
    </source>
</evidence>
<dbReference type="EMBL" id="JABCKI010000711">
    <property type="protein sequence ID" value="KAG5649777.1"/>
    <property type="molecule type" value="Genomic_DNA"/>
</dbReference>
<sequence length="159" mass="16904">GINTEMDPAMGTHGHRHEEGTASPPLPTPPMTPLQEPKTTHPTLLLCHYLPKYNLFLPLLHQPMHCPHLLNRPHPPAAASSDRSSHQPPATALDSIVLIGIIPLPATPQSPTPLSPSAEPSPLPSTPASEAASQAQARAQSQAHRQPALPSKVPVLRAK</sequence>
<comment type="caution">
    <text evidence="2">The sequence shown here is derived from an EMBL/GenBank/DDBJ whole genome shotgun (WGS) entry which is preliminary data.</text>
</comment>
<dbReference type="Proteomes" id="UP000717328">
    <property type="component" value="Unassembled WGS sequence"/>
</dbReference>
<feature type="region of interest" description="Disordered" evidence="1">
    <location>
        <begin position="104"/>
        <end position="159"/>
    </location>
</feature>
<reference evidence="2" key="2">
    <citation type="submission" date="2021-10" db="EMBL/GenBank/DDBJ databases">
        <title>Phylogenomics reveals ancestral predisposition of the termite-cultivated fungus Termitomyces towards a domesticated lifestyle.</title>
        <authorList>
            <person name="Auxier B."/>
            <person name="Grum-Grzhimaylo A."/>
            <person name="Cardenas M.E."/>
            <person name="Lodge J.D."/>
            <person name="Laessoe T."/>
            <person name="Pedersen O."/>
            <person name="Smith M.E."/>
            <person name="Kuyper T.W."/>
            <person name="Franco-Molano E.A."/>
            <person name="Baroni T.J."/>
            <person name="Aanen D.K."/>
        </authorList>
    </citation>
    <scope>NUCLEOTIDE SEQUENCE</scope>
    <source>
        <strain evidence="2">D49</strain>
    </source>
</reference>
<evidence type="ECO:0000313" key="2">
    <source>
        <dbReference type="EMBL" id="KAG5649777.1"/>
    </source>
</evidence>
<reference evidence="2" key="1">
    <citation type="submission" date="2021-02" db="EMBL/GenBank/DDBJ databases">
        <authorList>
            <person name="Nieuwenhuis M."/>
            <person name="Van De Peppel L.J.J."/>
        </authorList>
    </citation>
    <scope>NUCLEOTIDE SEQUENCE</scope>
    <source>
        <strain evidence="2">D49</strain>
    </source>
</reference>
<proteinExistence type="predicted"/>